<dbReference type="Proteomes" id="UP001241110">
    <property type="component" value="Unassembled WGS sequence"/>
</dbReference>
<dbReference type="AlphaFoldDB" id="A0AAE3QMJ5"/>
<dbReference type="Gene3D" id="1.10.3300.10">
    <property type="entry name" value="Jann2411-like domain"/>
    <property type="match status" value="1"/>
</dbReference>
<dbReference type="RefSeq" id="WP_313976059.1">
    <property type="nucleotide sequence ID" value="NZ_JASJOS010000002.1"/>
</dbReference>
<evidence type="ECO:0000313" key="2">
    <source>
        <dbReference type="EMBL" id="MDJ1479681.1"/>
    </source>
</evidence>
<dbReference type="SUPFAM" id="SSF160904">
    <property type="entry name" value="Jann2411-like"/>
    <property type="match status" value="1"/>
</dbReference>
<sequence length="200" mass="23548">MEKTIETIALHGGILCLDFVNTVYAWTPERKGEFLHGFDDLVRFAKRHTIISEEEQRIILERKQGRQAMYDRAVVLRDLIYELFSQYITERKVSESVLKKFNHFLTEARTHLQLEYTETGFQQILVTQNKESEKIVWAIVLSVADTLISDKLSRLKRCGSCGWLFLDTSKNSSRRWCDMQVCGSQIKAKNYYHRMKDKQM</sequence>
<dbReference type="PANTHER" id="PTHR35525">
    <property type="entry name" value="BLL6575 PROTEIN"/>
    <property type="match status" value="1"/>
</dbReference>
<feature type="domain" description="Zinc finger CGNR" evidence="1">
    <location>
        <begin position="154"/>
        <end position="194"/>
    </location>
</feature>
<evidence type="ECO:0000313" key="3">
    <source>
        <dbReference type="Proteomes" id="UP001241110"/>
    </source>
</evidence>
<dbReference type="InterPro" id="IPR021005">
    <property type="entry name" value="Znf_CGNR"/>
</dbReference>
<dbReference type="Pfam" id="PF07336">
    <property type="entry name" value="ABATE"/>
    <property type="match status" value="1"/>
</dbReference>
<accession>A0AAE3QMJ5</accession>
<dbReference type="InterPro" id="IPR010852">
    <property type="entry name" value="ABATE"/>
</dbReference>
<comment type="caution">
    <text evidence="2">The sequence shown here is derived from an EMBL/GenBank/DDBJ whole genome shotgun (WGS) entry which is preliminary data.</text>
</comment>
<organism evidence="2 3">
    <name type="scientific">Xanthocytophaga flava</name>
    <dbReference type="NCBI Taxonomy" id="3048013"/>
    <lineage>
        <taxon>Bacteria</taxon>
        <taxon>Pseudomonadati</taxon>
        <taxon>Bacteroidota</taxon>
        <taxon>Cytophagia</taxon>
        <taxon>Cytophagales</taxon>
        <taxon>Rhodocytophagaceae</taxon>
        <taxon>Xanthocytophaga</taxon>
    </lineage>
</organism>
<dbReference type="Pfam" id="PF11706">
    <property type="entry name" value="zf-CGNR"/>
    <property type="match status" value="1"/>
</dbReference>
<dbReference type="InterPro" id="IPR023286">
    <property type="entry name" value="ABATE_dom_sf"/>
</dbReference>
<gene>
    <name evidence="2" type="ORF">QNI16_04235</name>
</gene>
<proteinExistence type="predicted"/>
<name>A0AAE3QMJ5_9BACT</name>
<dbReference type="EMBL" id="JASJOS010000002">
    <property type="protein sequence ID" value="MDJ1479681.1"/>
    <property type="molecule type" value="Genomic_DNA"/>
</dbReference>
<dbReference type="PANTHER" id="PTHR35525:SF3">
    <property type="entry name" value="BLL6575 PROTEIN"/>
    <property type="match status" value="1"/>
</dbReference>
<reference evidence="2" key="1">
    <citation type="submission" date="2023-05" db="EMBL/GenBank/DDBJ databases">
        <authorList>
            <person name="Zhang X."/>
        </authorList>
    </citation>
    <scope>NUCLEOTIDE SEQUENCE</scope>
    <source>
        <strain evidence="2">YF14B1</strain>
    </source>
</reference>
<evidence type="ECO:0000259" key="1">
    <source>
        <dbReference type="Pfam" id="PF11706"/>
    </source>
</evidence>
<protein>
    <submittedName>
        <fullName evidence="2">CGNR zinc finger domain-containing protein</fullName>
    </submittedName>
</protein>